<dbReference type="InterPro" id="IPR047296">
    <property type="entry name" value="GIY-YIG_UvrC_Cho"/>
</dbReference>
<dbReference type="Proteomes" id="UP000289485">
    <property type="component" value="Unassembled WGS sequence"/>
</dbReference>
<dbReference type="EMBL" id="QEWJ01000006">
    <property type="protein sequence ID" value="RXX20934.1"/>
    <property type="molecule type" value="Genomic_DNA"/>
</dbReference>
<dbReference type="InterPro" id="IPR010994">
    <property type="entry name" value="RuvA_2-like"/>
</dbReference>
<organism evidence="11 12">
    <name type="scientific">Streptococcus oralis</name>
    <dbReference type="NCBI Taxonomy" id="1303"/>
    <lineage>
        <taxon>Bacteria</taxon>
        <taxon>Bacillati</taxon>
        <taxon>Bacillota</taxon>
        <taxon>Bacilli</taxon>
        <taxon>Lactobacillales</taxon>
        <taxon>Streptococcaceae</taxon>
        <taxon>Streptococcus</taxon>
    </lineage>
</organism>
<keyword evidence="2 7" id="KW-0227">DNA damage</keyword>
<gene>
    <name evidence="7" type="primary">uvrC</name>
    <name evidence="11" type="ORF">DF216_05980</name>
</gene>
<dbReference type="SUPFAM" id="SSF46600">
    <property type="entry name" value="C-terminal UvrC-binding domain of UvrB"/>
    <property type="match status" value="1"/>
</dbReference>
<dbReference type="Gene3D" id="1.10.150.20">
    <property type="entry name" value="5' to 3' exonuclease, C-terminal subdomain"/>
    <property type="match status" value="1"/>
</dbReference>
<evidence type="ECO:0000313" key="12">
    <source>
        <dbReference type="Proteomes" id="UP000289485"/>
    </source>
</evidence>
<evidence type="ECO:0000259" key="10">
    <source>
        <dbReference type="PROSITE" id="PS50165"/>
    </source>
</evidence>
<proteinExistence type="inferred from homology"/>
<dbReference type="Pfam" id="PF01541">
    <property type="entry name" value="GIY-YIG"/>
    <property type="match status" value="1"/>
</dbReference>
<keyword evidence="4 7" id="KW-0267">Excision nuclease</keyword>
<dbReference type="GO" id="GO:0006289">
    <property type="term" value="P:nucleotide-excision repair"/>
    <property type="evidence" value="ECO:0007669"/>
    <property type="project" value="UniProtKB-UniRule"/>
</dbReference>
<dbReference type="InterPro" id="IPR000305">
    <property type="entry name" value="GIY-YIG_endonuc"/>
</dbReference>
<dbReference type="FunFam" id="3.30.420.340:FF:000002">
    <property type="entry name" value="UvrABC system protein C"/>
    <property type="match status" value="1"/>
</dbReference>
<accession>A0A4Q2FKL1</accession>
<keyword evidence="5 7" id="KW-0234">DNA repair</keyword>
<reference evidence="11 12" key="1">
    <citation type="submission" date="2018-05" db="EMBL/GenBank/DDBJ databases">
        <title>Streptococcus from otitis media.</title>
        <authorList>
            <person name="Wayes A.M."/>
            <person name="Jakubovics N.S."/>
        </authorList>
    </citation>
    <scope>NUCLEOTIDE SEQUENCE [LARGE SCALE GENOMIC DNA]</scope>
    <source>
        <strain evidence="11 12">NU43</strain>
    </source>
</reference>
<evidence type="ECO:0000256" key="6">
    <source>
        <dbReference type="ARBA" id="ARBA00023236"/>
    </source>
</evidence>
<keyword evidence="1 7" id="KW-0963">Cytoplasm</keyword>
<dbReference type="InterPro" id="IPR035901">
    <property type="entry name" value="GIY-YIG_endonuc_sf"/>
</dbReference>
<dbReference type="InterPro" id="IPR001162">
    <property type="entry name" value="UvrC_RNase_H_dom"/>
</dbReference>
<dbReference type="InterPro" id="IPR001943">
    <property type="entry name" value="UVR_dom"/>
</dbReference>
<comment type="similarity">
    <text evidence="7">Belongs to the UvrC family.</text>
</comment>
<dbReference type="InterPro" id="IPR050066">
    <property type="entry name" value="UvrABC_protein_C"/>
</dbReference>
<dbReference type="GO" id="GO:0009380">
    <property type="term" value="C:excinuclease repair complex"/>
    <property type="evidence" value="ECO:0007669"/>
    <property type="project" value="InterPro"/>
</dbReference>
<evidence type="ECO:0000256" key="4">
    <source>
        <dbReference type="ARBA" id="ARBA00022881"/>
    </source>
</evidence>
<dbReference type="Gene3D" id="3.30.420.340">
    <property type="entry name" value="UvrC, RNAse H endonuclease domain"/>
    <property type="match status" value="1"/>
</dbReference>
<evidence type="ECO:0000256" key="7">
    <source>
        <dbReference type="HAMAP-Rule" id="MF_00203"/>
    </source>
</evidence>
<dbReference type="Pfam" id="PF08459">
    <property type="entry name" value="UvrC_RNaseH_dom"/>
    <property type="match status" value="1"/>
</dbReference>
<evidence type="ECO:0000259" key="8">
    <source>
        <dbReference type="PROSITE" id="PS50151"/>
    </source>
</evidence>
<evidence type="ECO:0000313" key="11">
    <source>
        <dbReference type="EMBL" id="RXX20934.1"/>
    </source>
</evidence>
<dbReference type="PROSITE" id="PS50164">
    <property type="entry name" value="GIY_YIG"/>
    <property type="match status" value="1"/>
</dbReference>
<evidence type="ECO:0000256" key="2">
    <source>
        <dbReference type="ARBA" id="ARBA00022763"/>
    </source>
</evidence>
<dbReference type="GO" id="GO:0003677">
    <property type="term" value="F:DNA binding"/>
    <property type="evidence" value="ECO:0007669"/>
    <property type="project" value="UniProtKB-UniRule"/>
</dbReference>
<comment type="function">
    <text evidence="7">The UvrABC repair system catalyzes the recognition and processing of DNA lesions. UvrC both incises the 5' and 3' sides of the lesion. The N-terminal half is responsible for the 3' incision and the C-terminal half is responsible for the 5' incision.</text>
</comment>
<dbReference type="FunFam" id="1.10.150.20:FF:000005">
    <property type="entry name" value="UvrABC system protein C"/>
    <property type="match status" value="1"/>
</dbReference>
<keyword evidence="6 7" id="KW-0742">SOS response</keyword>
<dbReference type="InterPro" id="IPR036876">
    <property type="entry name" value="UVR_dom_sf"/>
</dbReference>
<dbReference type="PROSITE" id="PS50165">
    <property type="entry name" value="UVRC"/>
    <property type="match status" value="1"/>
</dbReference>
<dbReference type="InterPro" id="IPR038476">
    <property type="entry name" value="UvrC_RNase_H_dom_sf"/>
</dbReference>
<dbReference type="SMART" id="SM00465">
    <property type="entry name" value="GIYc"/>
    <property type="match status" value="1"/>
</dbReference>
<dbReference type="InterPro" id="IPR004791">
    <property type="entry name" value="UvrC"/>
</dbReference>
<dbReference type="Pfam" id="PF22920">
    <property type="entry name" value="UvrC_RNaseH"/>
    <property type="match status" value="1"/>
</dbReference>
<comment type="caution">
    <text evidence="11">The sequence shown here is derived from an EMBL/GenBank/DDBJ whole genome shotgun (WGS) entry which is preliminary data.</text>
</comment>
<evidence type="ECO:0000259" key="9">
    <source>
        <dbReference type="PROSITE" id="PS50164"/>
    </source>
</evidence>
<dbReference type="PANTHER" id="PTHR30562">
    <property type="entry name" value="UVRC/OXIDOREDUCTASE"/>
    <property type="match status" value="1"/>
</dbReference>
<dbReference type="PROSITE" id="PS50151">
    <property type="entry name" value="UVR"/>
    <property type="match status" value="1"/>
</dbReference>
<dbReference type="Gene3D" id="3.40.1440.10">
    <property type="entry name" value="GIY-YIG endonuclease"/>
    <property type="match status" value="1"/>
</dbReference>
<dbReference type="Pfam" id="PF02151">
    <property type="entry name" value="UVR"/>
    <property type="match status" value="1"/>
</dbReference>
<evidence type="ECO:0000256" key="1">
    <source>
        <dbReference type="ARBA" id="ARBA00022490"/>
    </source>
</evidence>
<feature type="domain" description="UVR" evidence="8">
    <location>
        <begin position="196"/>
        <end position="231"/>
    </location>
</feature>
<feature type="domain" description="UvrC family homology region profile" evidence="10">
    <location>
        <begin position="247"/>
        <end position="466"/>
    </location>
</feature>
<dbReference type="CDD" id="cd10434">
    <property type="entry name" value="GIY-YIG_UvrC_Cho"/>
    <property type="match status" value="1"/>
</dbReference>
<dbReference type="GO" id="GO:0009432">
    <property type="term" value="P:SOS response"/>
    <property type="evidence" value="ECO:0007669"/>
    <property type="project" value="UniProtKB-UniRule"/>
</dbReference>
<dbReference type="NCBIfam" id="TIGR00194">
    <property type="entry name" value="uvrC"/>
    <property type="match status" value="1"/>
</dbReference>
<sequence length="612" mass="70334">MNNLIKSKLELLPTSPGCYIHKDKNGTIIYVGKAKNLRNRVRSYFRGSHDTKTEALVSEIVDFEFIVTESNIEALLLEINLIKENKPKYNIMLKDDKSYPFIKITNERYPRLIITRQVKKDGGLYFGPYPDVGAANEIKRLLDRIFPFRKCTNPPSKVCFYYHIGQCMAHTICKKDETYFKSMAQEVSDFLKGQDDKIIDDLKGKMTVAAQSMEFERAAEYRDLIQAIGTLRTKQRVMAKDLQNRDVFGYYVDKGWMCVQVFFVRQGKLIERDVNLFPYYNDPDEDFLTYVGQFYQEKSHLVPNEVLIPQDVDEEAVKALVDTKIVKPQRGEKKQLVNLAIKNARVSLEQKFNLLEKSVEKTQGAIENLGRLLQIPTPVRIESFDNSNIMGTSPVSAMVVFVNGKPSKKDYRKYKIKTVVGPDDYASMREVIRRRYGRVQRDSLTPPDLIVIDGGQGQVNIAKQVIQEELGLDIPIAGLQKNDKHQTHELLFGDPLEVVELSRNSQEFFLLQRIQDEVHRFAITFHRQLRSKNSFSSQLDGIDGLGPKRKQNLMKHFKSLTKIKEASVDEIVEVGVPRLVAEAVQRKLNPQEEVELAQVAEENMEVLQSLRE</sequence>
<dbReference type="PANTHER" id="PTHR30562:SF1">
    <property type="entry name" value="UVRABC SYSTEM PROTEIN C"/>
    <property type="match status" value="1"/>
</dbReference>
<comment type="subcellular location">
    <subcellularLocation>
        <location evidence="7">Cytoplasm</location>
    </subcellularLocation>
</comment>
<dbReference type="FunFam" id="4.10.860.10:FF:000007">
    <property type="entry name" value="UvrABC system protein C"/>
    <property type="match status" value="1"/>
</dbReference>
<dbReference type="HAMAP" id="MF_00203">
    <property type="entry name" value="UvrC"/>
    <property type="match status" value="1"/>
</dbReference>
<dbReference type="GO" id="GO:0009381">
    <property type="term" value="F:excinuclease ABC activity"/>
    <property type="evidence" value="ECO:0007669"/>
    <property type="project" value="UniProtKB-UniRule"/>
</dbReference>
<evidence type="ECO:0000256" key="5">
    <source>
        <dbReference type="ARBA" id="ARBA00023204"/>
    </source>
</evidence>
<evidence type="ECO:0000256" key="3">
    <source>
        <dbReference type="ARBA" id="ARBA00022769"/>
    </source>
</evidence>
<name>A0A4Q2FKL1_STROR</name>
<feature type="domain" description="GIY-YIG" evidence="9">
    <location>
        <begin position="14"/>
        <end position="91"/>
    </location>
</feature>
<dbReference type="SUPFAM" id="SSF82771">
    <property type="entry name" value="GIY-YIG endonuclease"/>
    <property type="match status" value="1"/>
</dbReference>
<comment type="subunit">
    <text evidence="7">Interacts with UvrB in an incision complex.</text>
</comment>
<dbReference type="Gene3D" id="4.10.860.10">
    <property type="entry name" value="UVR domain"/>
    <property type="match status" value="1"/>
</dbReference>
<dbReference type="AlphaFoldDB" id="A0A4Q2FKL1"/>
<keyword evidence="3 7" id="KW-0228">DNA excision</keyword>
<protein>
    <recommendedName>
        <fullName evidence="7">UvrABC system protein C</fullName>
        <shortName evidence="7">Protein UvrC</shortName>
    </recommendedName>
    <alternativeName>
        <fullName evidence="7">Excinuclease ABC subunit C</fullName>
    </alternativeName>
</protein>
<dbReference type="FunFam" id="3.40.1440.10:FF:000001">
    <property type="entry name" value="UvrABC system protein C"/>
    <property type="match status" value="1"/>
</dbReference>
<dbReference type="SUPFAM" id="SSF47781">
    <property type="entry name" value="RuvA domain 2-like"/>
    <property type="match status" value="1"/>
</dbReference>
<dbReference type="RefSeq" id="WP_129326262.1">
    <property type="nucleotide sequence ID" value="NZ_QEWJ01000006.1"/>
</dbReference>
<dbReference type="GO" id="GO:0005737">
    <property type="term" value="C:cytoplasm"/>
    <property type="evidence" value="ECO:0007669"/>
    <property type="project" value="UniProtKB-SubCell"/>
</dbReference>